<dbReference type="OrthoDB" id="6272413at2759"/>
<gene>
    <name evidence="2" type="ORF">P879_01155</name>
</gene>
<keyword evidence="1" id="KW-0472">Membrane</keyword>
<keyword evidence="1" id="KW-0812">Transmembrane</keyword>
<proteinExistence type="predicted"/>
<keyword evidence="3" id="KW-1185">Reference proteome</keyword>
<evidence type="ECO:0000313" key="2">
    <source>
        <dbReference type="EMBL" id="KAF8570710.1"/>
    </source>
</evidence>
<name>A0A8T0DSW9_9TREM</name>
<dbReference type="AlphaFoldDB" id="A0A8T0DSW9"/>
<keyword evidence="1" id="KW-1133">Transmembrane helix</keyword>
<feature type="transmembrane region" description="Helical" evidence="1">
    <location>
        <begin position="115"/>
        <end position="134"/>
    </location>
</feature>
<evidence type="ECO:0000313" key="3">
    <source>
        <dbReference type="Proteomes" id="UP000699462"/>
    </source>
</evidence>
<sequence length="141" mass="16283">MERNSSSTFIFVNVKLRCGNADTIVAHFQFQKKQAISEVETMTNLEITAMLSTRMTITKWQFVLKQLQAASTSTALLRFVCLQKRSRSKNQVHTPFTSQNYLLTSLKFDLIFSPYLITFIHAFFSISALISLFWCECHQIN</sequence>
<protein>
    <submittedName>
        <fullName evidence="2">Uncharacterized protein</fullName>
    </submittedName>
</protein>
<reference evidence="2 3" key="1">
    <citation type="submission" date="2019-07" db="EMBL/GenBank/DDBJ databases">
        <title>Annotation for the trematode Paragonimus westermani.</title>
        <authorList>
            <person name="Choi Y.-J."/>
        </authorList>
    </citation>
    <scope>NUCLEOTIDE SEQUENCE [LARGE SCALE GENOMIC DNA]</scope>
    <source>
        <strain evidence="2">180907_Pwestermani</strain>
    </source>
</reference>
<evidence type="ECO:0000256" key="1">
    <source>
        <dbReference type="SAM" id="Phobius"/>
    </source>
</evidence>
<accession>A0A8T0DSW9</accession>
<dbReference type="Proteomes" id="UP000699462">
    <property type="component" value="Unassembled WGS sequence"/>
</dbReference>
<comment type="caution">
    <text evidence="2">The sequence shown here is derived from an EMBL/GenBank/DDBJ whole genome shotgun (WGS) entry which is preliminary data.</text>
</comment>
<organism evidence="2 3">
    <name type="scientific">Paragonimus westermani</name>
    <dbReference type="NCBI Taxonomy" id="34504"/>
    <lineage>
        <taxon>Eukaryota</taxon>
        <taxon>Metazoa</taxon>
        <taxon>Spiralia</taxon>
        <taxon>Lophotrochozoa</taxon>
        <taxon>Platyhelminthes</taxon>
        <taxon>Trematoda</taxon>
        <taxon>Digenea</taxon>
        <taxon>Plagiorchiida</taxon>
        <taxon>Troglotremata</taxon>
        <taxon>Troglotrematidae</taxon>
        <taxon>Paragonimus</taxon>
    </lineage>
</organism>
<dbReference type="EMBL" id="JTDF01000950">
    <property type="protein sequence ID" value="KAF8570710.1"/>
    <property type="molecule type" value="Genomic_DNA"/>
</dbReference>